<dbReference type="EMBL" id="CAMXCT020003101">
    <property type="protein sequence ID" value="CAL1155804.1"/>
    <property type="molecule type" value="Genomic_DNA"/>
</dbReference>
<organism evidence="2">
    <name type="scientific">Cladocopium goreaui</name>
    <dbReference type="NCBI Taxonomy" id="2562237"/>
    <lineage>
        <taxon>Eukaryota</taxon>
        <taxon>Sar</taxon>
        <taxon>Alveolata</taxon>
        <taxon>Dinophyceae</taxon>
        <taxon>Suessiales</taxon>
        <taxon>Symbiodiniaceae</taxon>
        <taxon>Cladocopium</taxon>
    </lineage>
</organism>
<evidence type="ECO:0000313" key="4">
    <source>
        <dbReference type="Proteomes" id="UP001152797"/>
    </source>
</evidence>
<dbReference type="AlphaFoldDB" id="A0A9P1D305"/>
<reference evidence="3 4" key="2">
    <citation type="submission" date="2024-05" db="EMBL/GenBank/DDBJ databases">
        <authorList>
            <person name="Chen Y."/>
            <person name="Shah S."/>
            <person name="Dougan E. K."/>
            <person name="Thang M."/>
            <person name="Chan C."/>
        </authorList>
    </citation>
    <scope>NUCLEOTIDE SEQUENCE [LARGE SCALE GENOMIC DNA]</scope>
</reference>
<dbReference type="Gene3D" id="2.30.130.30">
    <property type="entry name" value="Hypothetical protein"/>
    <property type="match status" value="1"/>
</dbReference>
<reference evidence="2" key="1">
    <citation type="submission" date="2022-10" db="EMBL/GenBank/DDBJ databases">
        <authorList>
            <person name="Chen Y."/>
            <person name="Dougan E. K."/>
            <person name="Chan C."/>
            <person name="Rhodes N."/>
            <person name="Thang M."/>
        </authorList>
    </citation>
    <scope>NUCLEOTIDE SEQUENCE</scope>
</reference>
<evidence type="ECO:0000256" key="1">
    <source>
        <dbReference type="SAM" id="MobiDB-lite"/>
    </source>
</evidence>
<evidence type="ECO:0000313" key="3">
    <source>
        <dbReference type="EMBL" id="CAL4789741.1"/>
    </source>
</evidence>
<comment type="caution">
    <text evidence="2">The sequence shown here is derived from an EMBL/GenBank/DDBJ whole genome shotgun (WGS) entry which is preliminary data.</text>
</comment>
<dbReference type="EMBL" id="CAMXCT010003101">
    <property type="protein sequence ID" value="CAI4002429.1"/>
    <property type="molecule type" value="Genomic_DNA"/>
</dbReference>
<gene>
    <name evidence="2" type="ORF">C1SCF055_LOCUS28384</name>
</gene>
<feature type="compositionally biased region" description="Basic and acidic residues" evidence="1">
    <location>
        <begin position="146"/>
        <end position="159"/>
    </location>
</feature>
<dbReference type="EMBL" id="CAMXCT030003101">
    <property type="protein sequence ID" value="CAL4789741.1"/>
    <property type="molecule type" value="Genomic_DNA"/>
</dbReference>
<protein>
    <submittedName>
        <fullName evidence="2">Uncharacterized protein</fullName>
    </submittedName>
</protein>
<feature type="region of interest" description="Disordered" evidence="1">
    <location>
        <begin position="141"/>
        <end position="163"/>
    </location>
</feature>
<proteinExistence type="predicted"/>
<name>A0A9P1D305_9DINO</name>
<keyword evidence="4" id="KW-1185">Reference proteome</keyword>
<dbReference type="Proteomes" id="UP001152797">
    <property type="component" value="Unassembled WGS sequence"/>
</dbReference>
<evidence type="ECO:0000313" key="2">
    <source>
        <dbReference type="EMBL" id="CAI4002429.1"/>
    </source>
</evidence>
<dbReference type="InterPro" id="IPR015947">
    <property type="entry name" value="PUA-like_sf"/>
</dbReference>
<dbReference type="SUPFAM" id="SSF88697">
    <property type="entry name" value="PUA domain-like"/>
    <property type="match status" value="1"/>
</dbReference>
<sequence>MTLTIKRAFAQQIYAGEKLFEARPEPKQIQNLGSTVTFHWYTQERLMCQIRQKLRFSSAREMLQTLQPETCLPGKTYDEAVAVYESLGEAYANKPMVALELVPIEWMTGVLPTTTKTKSKAAMVQKTKKRKKMEAVPLITRPDMSNPHERREAEHRPEEGEQTDAQTLMKMLLEATPSTSEEQSTHIVRSKLRSRLANICEKGTKNDRKKKSNGPANNVIEAVRSLASSAVLESREEKKSGHTVIHFKKRKWAEISDSSSAMAMCQSLHISSEHFPQC</sequence>
<accession>A0A9P1D305</accession>